<sequence>MCTTARPLWRTDAECGGRTGEIGQWVRCPVGSHIGGEGPPGKRFHLLHPAPGQAGVRDPDAENTADEGARGVDVSPTATAPPRSRSEITQVAGCSPRREEGNGAGALARRPLSNRSTAALSSVMVRVQGTGGYRNVNR</sequence>
<dbReference type="EMBL" id="BSQG01000001">
    <property type="protein sequence ID" value="GLU46265.1"/>
    <property type="molecule type" value="Genomic_DNA"/>
</dbReference>
<protein>
    <submittedName>
        <fullName evidence="2">Uncharacterized protein</fullName>
    </submittedName>
</protein>
<proteinExistence type="predicted"/>
<reference evidence="2" key="1">
    <citation type="submission" date="2023-02" db="EMBL/GenBank/DDBJ databases">
        <title>Nocardiopsis ansamitocini NBRC 112285.</title>
        <authorList>
            <person name="Ichikawa N."/>
            <person name="Sato H."/>
            <person name="Tonouchi N."/>
        </authorList>
    </citation>
    <scope>NUCLEOTIDE SEQUENCE</scope>
    <source>
        <strain evidence="2">NBRC 112285</strain>
    </source>
</reference>
<accession>A0A9W6UHR2</accession>
<name>A0A9W6UHR2_9ACTN</name>
<comment type="caution">
    <text evidence="2">The sequence shown here is derived from an EMBL/GenBank/DDBJ whole genome shotgun (WGS) entry which is preliminary data.</text>
</comment>
<dbReference type="Proteomes" id="UP001165092">
    <property type="component" value="Unassembled WGS sequence"/>
</dbReference>
<organism evidence="2 3">
    <name type="scientific">Nocardiopsis ansamitocini</name>
    <dbReference type="NCBI Taxonomy" id="1670832"/>
    <lineage>
        <taxon>Bacteria</taxon>
        <taxon>Bacillati</taxon>
        <taxon>Actinomycetota</taxon>
        <taxon>Actinomycetes</taxon>
        <taxon>Streptosporangiales</taxon>
        <taxon>Nocardiopsidaceae</taxon>
        <taxon>Nocardiopsis</taxon>
    </lineage>
</organism>
<dbReference type="AlphaFoldDB" id="A0A9W6UHR2"/>
<evidence type="ECO:0000313" key="2">
    <source>
        <dbReference type="EMBL" id="GLU46265.1"/>
    </source>
</evidence>
<feature type="region of interest" description="Disordered" evidence="1">
    <location>
        <begin position="49"/>
        <end position="115"/>
    </location>
</feature>
<gene>
    <name evidence="2" type="ORF">Nans01_06160</name>
</gene>
<keyword evidence="3" id="KW-1185">Reference proteome</keyword>
<evidence type="ECO:0000256" key="1">
    <source>
        <dbReference type="SAM" id="MobiDB-lite"/>
    </source>
</evidence>
<evidence type="ECO:0000313" key="3">
    <source>
        <dbReference type="Proteomes" id="UP001165092"/>
    </source>
</evidence>